<name>A0A9D4B8U5_9SAUR</name>
<reference evidence="1" key="1">
    <citation type="submission" date="2021-09" db="EMBL/GenBank/DDBJ databases">
        <title>The genome of Mauremys mutica provides insights into the evolution of semi-aquatic lifestyle.</title>
        <authorList>
            <person name="Gong S."/>
            <person name="Gao Y."/>
        </authorList>
    </citation>
    <scope>NUCLEOTIDE SEQUENCE</scope>
    <source>
        <strain evidence="1">MM-2020</strain>
        <tissue evidence="1">Muscle</tissue>
    </source>
</reference>
<gene>
    <name evidence="1" type="ORF">KIL84_012696</name>
</gene>
<dbReference type="Proteomes" id="UP000827986">
    <property type="component" value="Unassembled WGS sequence"/>
</dbReference>
<organism evidence="1 2">
    <name type="scientific">Mauremys mutica</name>
    <name type="common">yellowpond turtle</name>
    <dbReference type="NCBI Taxonomy" id="74926"/>
    <lineage>
        <taxon>Eukaryota</taxon>
        <taxon>Metazoa</taxon>
        <taxon>Chordata</taxon>
        <taxon>Craniata</taxon>
        <taxon>Vertebrata</taxon>
        <taxon>Euteleostomi</taxon>
        <taxon>Archelosauria</taxon>
        <taxon>Testudinata</taxon>
        <taxon>Testudines</taxon>
        <taxon>Cryptodira</taxon>
        <taxon>Durocryptodira</taxon>
        <taxon>Testudinoidea</taxon>
        <taxon>Geoemydidae</taxon>
        <taxon>Geoemydinae</taxon>
        <taxon>Mauremys</taxon>
    </lineage>
</organism>
<dbReference type="EMBL" id="JAHDVG010000464">
    <property type="protein sequence ID" value="KAH1184755.1"/>
    <property type="molecule type" value="Genomic_DNA"/>
</dbReference>
<accession>A0A9D4B8U5</accession>
<sequence>MQRPVHNLFCYSKPFVELPLVSQEIVSPSAAMTSHHRSNQIVAQQQETQEFRRQNFDRRKTQTLEFSPTRDRNDHRTTHFQNSVKNSLRLCYPFILNTRKYKPANGQYICELIKLFHPRSKNEIVIATFIFKYLKSLKYNNDEV</sequence>
<dbReference type="AlphaFoldDB" id="A0A9D4B8U5"/>
<keyword evidence="2" id="KW-1185">Reference proteome</keyword>
<evidence type="ECO:0000313" key="1">
    <source>
        <dbReference type="EMBL" id="KAH1184755.1"/>
    </source>
</evidence>
<evidence type="ECO:0000313" key="2">
    <source>
        <dbReference type="Proteomes" id="UP000827986"/>
    </source>
</evidence>
<protein>
    <submittedName>
        <fullName evidence="1">Uncharacterized protein</fullName>
    </submittedName>
</protein>
<comment type="caution">
    <text evidence="1">The sequence shown here is derived from an EMBL/GenBank/DDBJ whole genome shotgun (WGS) entry which is preliminary data.</text>
</comment>
<proteinExistence type="predicted"/>